<feature type="non-terminal residue" evidence="2">
    <location>
        <position position="1"/>
    </location>
</feature>
<proteinExistence type="predicted"/>
<dbReference type="AlphaFoldDB" id="A0A9X9LZA4"/>
<feature type="region of interest" description="Disordered" evidence="1">
    <location>
        <begin position="35"/>
        <end position="69"/>
    </location>
</feature>
<gene>
    <name evidence="2" type="ORF">BN2614_LOCUS2</name>
</gene>
<reference evidence="2 3" key="1">
    <citation type="submission" date="2018-10" db="EMBL/GenBank/DDBJ databases">
        <authorList>
            <person name="Ekblom R."/>
            <person name="Jareborg N."/>
        </authorList>
    </citation>
    <scope>NUCLEOTIDE SEQUENCE [LARGE SCALE GENOMIC DNA]</scope>
    <source>
        <tissue evidence="2">Muscle</tissue>
    </source>
</reference>
<dbReference type="EMBL" id="CYRY02031554">
    <property type="protein sequence ID" value="VCX05490.1"/>
    <property type="molecule type" value="Genomic_DNA"/>
</dbReference>
<name>A0A9X9LZA4_GULGU</name>
<evidence type="ECO:0000313" key="2">
    <source>
        <dbReference type="EMBL" id="VCX05490.1"/>
    </source>
</evidence>
<keyword evidence="3" id="KW-1185">Reference proteome</keyword>
<dbReference type="Proteomes" id="UP000269945">
    <property type="component" value="Unassembled WGS sequence"/>
</dbReference>
<organism evidence="2 3">
    <name type="scientific">Gulo gulo</name>
    <name type="common">Wolverine</name>
    <name type="synonym">Gluton</name>
    <dbReference type="NCBI Taxonomy" id="48420"/>
    <lineage>
        <taxon>Eukaryota</taxon>
        <taxon>Metazoa</taxon>
        <taxon>Chordata</taxon>
        <taxon>Craniata</taxon>
        <taxon>Vertebrata</taxon>
        <taxon>Euteleostomi</taxon>
        <taxon>Mammalia</taxon>
        <taxon>Eutheria</taxon>
        <taxon>Laurasiatheria</taxon>
        <taxon>Carnivora</taxon>
        <taxon>Caniformia</taxon>
        <taxon>Musteloidea</taxon>
        <taxon>Mustelidae</taxon>
        <taxon>Guloninae</taxon>
        <taxon>Gulo</taxon>
    </lineage>
</organism>
<feature type="non-terminal residue" evidence="2">
    <location>
        <position position="69"/>
    </location>
</feature>
<sequence>GPTAPDPAVPAVLRLRAPFLQWLLLLQQSQLLERGEQPRRRHLQWGEAGGRDARGDPVLPPGGQRDPAL</sequence>
<comment type="caution">
    <text evidence="2">The sequence shown here is derived from an EMBL/GenBank/DDBJ whole genome shotgun (WGS) entry which is preliminary data.</text>
</comment>
<accession>A0A9X9LZA4</accession>
<evidence type="ECO:0000313" key="3">
    <source>
        <dbReference type="Proteomes" id="UP000269945"/>
    </source>
</evidence>
<protein>
    <submittedName>
        <fullName evidence="2">Uncharacterized protein</fullName>
    </submittedName>
</protein>
<evidence type="ECO:0000256" key="1">
    <source>
        <dbReference type="SAM" id="MobiDB-lite"/>
    </source>
</evidence>